<evidence type="ECO:0000313" key="1">
    <source>
        <dbReference type="EMBL" id="GEM05156.1"/>
    </source>
</evidence>
<accession>A0A1I6NV97</accession>
<organism evidence="2 3">
    <name type="scientific">Halolactibacillus miurensis</name>
    <dbReference type="NCBI Taxonomy" id="306541"/>
    <lineage>
        <taxon>Bacteria</taxon>
        <taxon>Bacillati</taxon>
        <taxon>Bacillota</taxon>
        <taxon>Bacilli</taxon>
        <taxon>Bacillales</taxon>
        <taxon>Bacillaceae</taxon>
        <taxon>Halolactibacillus</taxon>
    </lineage>
</organism>
<dbReference type="EMBL" id="FPAI01000001">
    <property type="protein sequence ID" value="SFS31882.1"/>
    <property type="molecule type" value="Genomic_DNA"/>
</dbReference>
<reference evidence="1 4" key="2">
    <citation type="submission" date="2019-07" db="EMBL/GenBank/DDBJ databases">
        <title>Whole genome shotgun sequence of Halolactibacillus miurensis NBRC 100873.</title>
        <authorList>
            <person name="Hosoyama A."/>
            <person name="Uohara A."/>
            <person name="Ohji S."/>
            <person name="Ichikawa N."/>
        </authorList>
    </citation>
    <scope>NUCLEOTIDE SEQUENCE [LARGE SCALE GENOMIC DNA]</scope>
    <source>
        <strain evidence="1 4">NBRC 100873</strain>
    </source>
</reference>
<evidence type="ECO:0000313" key="3">
    <source>
        <dbReference type="Proteomes" id="UP000199139"/>
    </source>
</evidence>
<keyword evidence="4" id="KW-1185">Reference proteome</keyword>
<evidence type="ECO:0000313" key="4">
    <source>
        <dbReference type="Proteomes" id="UP000321773"/>
    </source>
</evidence>
<dbReference type="EMBL" id="BJWJ01000025">
    <property type="protein sequence ID" value="GEM05156.1"/>
    <property type="molecule type" value="Genomic_DNA"/>
</dbReference>
<evidence type="ECO:0000313" key="2">
    <source>
        <dbReference type="EMBL" id="SFS31882.1"/>
    </source>
</evidence>
<dbReference type="Proteomes" id="UP000199139">
    <property type="component" value="Unassembled WGS sequence"/>
</dbReference>
<proteinExistence type="predicted"/>
<dbReference type="Proteomes" id="UP000321773">
    <property type="component" value="Unassembled WGS sequence"/>
</dbReference>
<reference evidence="2 3" key="1">
    <citation type="submission" date="2016-10" db="EMBL/GenBank/DDBJ databases">
        <authorList>
            <person name="de Groot N.N."/>
        </authorList>
    </citation>
    <scope>NUCLEOTIDE SEQUENCE [LARGE SCALE GENOMIC DNA]</scope>
    <source>
        <strain evidence="2 3">DSM 17074</strain>
    </source>
</reference>
<sequence>MSTGYPLTVDNYLDSDIFFSVKHSYNIKKRAILQGISMVIHITTDMWGFFIHKV</sequence>
<name>A0A1I6NV97_9BACI</name>
<gene>
    <name evidence="1" type="ORF">HMI01_21440</name>
    <name evidence="2" type="ORF">SAMN05421668_1019</name>
</gene>
<protein>
    <submittedName>
        <fullName evidence="2">Uncharacterized protein</fullName>
    </submittedName>
</protein>
<dbReference type="AlphaFoldDB" id="A0A1I6NV97"/>